<reference evidence="1 2" key="1">
    <citation type="submission" date="2016-08" db="EMBL/GenBank/DDBJ databases">
        <authorList>
            <person name="Loux V."/>
            <person name="Rue O."/>
        </authorList>
    </citation>
    <scope>NUCLEOTIDE SEQUENCE [LARGE SCALE GENOMIC DNA]</scope>
    <source>
        <strain evidence="1 2">AFSSA_08CEB44bac</strain>
    </source>
</reference>
<name>A0AAX2CJQ4_9BACI</name>
<comment type="caution">
    <text evidence="1">The sequence shown here is derived from an EMBL/GenBank/DDBJ whole genome shotgun (WGS) entry which is preliminary data.</text>
</comment>
<gene>
    <name evidence="1" type="ORF">BCB44BAC_03121</name>
</gene>
<evidence type="ECO:0000313" key="2">
    <source>
        <dbReference type="Proteomes" id="UP000242164"/>
    </source>
</evidence>
<protein>
    <submittedName>
        <fullName evidence="1">Uncharacterized protein</fullName>
    </submittedName>
</protein>
<proteinExistence type="predicted"/>
<organism evidence="1 2">
    <name type="scientific">Bacillus cytotoxicus</name>
    <dbReference type="NCBI Taxonomy" id="580165"/>
    <lineage>
        <taxon>Bacteria</taxon>
        <taxon>Bacillati</taxon>
        <taxon>Bacillota</taxon>
        <taxon>Bacilli</taxon>
        <taxon>Bacillales</taxon>
        <taxon>Bacillaceae</taxon>
        <taxon>Bacillus</taxon>
        <taxon>Bacillus cereus group</taxon>
    </lineage>
</organism>
<evidence type="ECO:0000313" key="1">
    <source>
        <dbReference type="EMBL" id="SCL99132.1"/>
    </source>
</evidence>
<dbReference type="EMBL" id="FMIK01000040">
    <property type="protein sequence ID" value="SCL99132.1"/>
    <property type="molecule type" value="Genomic_DNA"/>
</dbReference>
<accession>A0AAX2CJQ4</accession>
<sequence>MQLRRIAYGHRGQK</sequence>
<dbReference type="Proteomes" id="UP000242164">
    <property type="component" value="Unassembled WGS sequence"/>
</dbReference>